<dbReference type="Proteomes" id="UP000198618">
    <property type="component" value="Unassembled WGS sequence"/>
</dbReference>
<dbReference type="SUPFAM" id="SSF52833">
    <property type="entry name" value="Thioredoxin-like"/>
    <property type="match status" value="1"/>
</dbReference>
<dbReference type="OrthoDB" id="411356at2"/>
<dbReference type="InterPro" id="IPR013766">
    <property type="entry name" value="Thioredoxin_domain"/>
</dbReference>
<gene>
    <name evidence="2" type="ORF">SAMN05216389_10496</name>
</gene>
<organism evidence="2 3">
    <name type="scientific">Oceanobacillus limi</name>
    <dbReference type="NCBI Taxonomy" id="930131"/>
    <lineage>
        <taxon>Bacteria</taxon>
        <taxon>Bacillati</taxon>
        <taxon>Bacillota</taxon>
        <taxon>Bacilli</taxon>
        <taxon>Bacillales</taxon>
        <taxon>Bacillaceae</taxon>
        <taxon>Oceanobacillus</taxon>
    </lineage>
</organism>
<name>A0A1I0AZ14_9BACI</name>
<reference evidence="2 3" key="1">
    <citation type="submission" date="2016-10" db="EMBL/GenBank/DDBJ databases">
        <authorList>
            <person name="de Groot N.N."/>
        </authorList>
    </citation>
    <scope>NUCLEOTIDE SEQUENCE [LARGE SCALE GENOMIC DNA]</scope>
    <source>
        <strain evidence="2 3">IBRC-M 10780</strain>
    </source>
</reference>
<dbReference type="Pfam" id="PF00085">
    <property type="entry name" value="Thioredoxin"/>
    <property type="match status" value="1"/>
</dbReference>
<dbReference type="RefSeq" id="WP_090867896.1">
    <property type="nucleotide sequence ID" value="NZ_FOHE01000004.1"/>
</dbReference>
<dbReference type="EMBL" id="FOHE01000004">
    <property type="protein sequence ID" value="SES99481.1"/>
    <property type="molecule type" value="Genomic_DNA"/>
</dbReference>
<keyword evidence="3" id="KW-1185">Reference proteome</keyword>
<protein>
    <submittedName>
        <fullName evidence="2">Thioredoxin</fullName>
    </submittedName>
</protein>
<proteinExistence type="predicted"/>
<accession>A0A1I0AZ14</accession>
<evidence type="ECO:0000313" key="2">
    <source>
        <dbReference type="EMBL" id="SES99481.1"/>
    </source>
</evidence>
<sequence>MSEFTYLNDMQGIQSFIMEHQLSFLFISRPNCSVCQVLLPQVQEMMEQYPSIKTGYIDASEVEEVAGYFSIFTAPVLLLFVEGKEYIREARIVHMDLFEDKVKRIYENVVG</sequence>
<dbReference type="Gene3D" id="3.40.30.10">
    <property type="entry name" value="Glutaredoxin"/>
    <property type="match status" value="1"/>
</dbReference>
<dbReference type="InterPro" id="IPR036249">
    <property type="entry name" value="Thioredoxin-like_sf"/>
</dbReference>
<dbReference type="AlphaFoldDB" id="A0A1I0AZ14"/>
<evidence type="ECO:0000313" key="3">
    <source>
        <dbReference type="Proteomes" id="UP000198618"/>
    </source>
</evidence>
<dbReference type="STRING" id="930131.SAMN05216389_10496"/>
<dbReference type="CDD" id="cd02947">
    <property type="entry name" value="TRX_family"/>
    <property type="match status" value="1"/>
</dbReference>
<feature type="domain" description="Thioredoxin" evidence="1">
    <location>
        <begin position="28"/>
        <end position="86"/>
    </location>
</feature>
<evidence type="ECO:0000259" key="1">
    <source>
        <dbReference type="Pfam" id="PF00085"/>
    </source>
</evidence>